<dbReference type="PANTHER" id="PTHR37560">
    <property type="entry name" value="UPF0210 PROTEIN SPR0218"/>
    <property type="match status" value="1"/>
</dbReference>
<dbReference type="Pfam" id="PF05167">
    <property type="entry name" value="DUF711"/>
    <property type="match status" value="1"/>
</dbReference>
<dbReference type="InterPro" id="IPR007841">
    <property type="entry name" value="UPF0210"/>
</dbReference>
<keyword evidence="3" id="KW-1185">Reference proteome</keyword>
<reference evidence="2 3" key="1">
    <citation type="journal article" date="2023" name="Microbiol. Resour. Announc.">
        <title>Complete Genome Sequence of Imperialibacter roseus strain P4T.</title>
        <authorList>
            <person name="Tizabi D.R."/>
            <person name="Bachvaroff T."/>
            <person name="Hill R.T."/>
        </authorList>
    </citation>
    <scope>NUCLEOTIDE SEQUENCE [LARGE SCALE GENOMIC DNA]</scope>
    <source>
        <strain evidence="2 3">P4T</strain>
    </source>
</reference>
<evidence type="ECO:0000256" key="1">
    <source>
        <dbReference type="SAM" id="SignalP"/>
    </source>
</evidence>
<sequence length="409" mass="44073">MFRTLLSVGFLLFALISHSQNPPLLFKIRTITAGITVNDLSDTTSVLKAVQFLKQARTDYTDAGYEVQTIRISTQNLYEYLGGKTLDEALPYLKKFDEIARRDDVSFAIGAVLPPNEYNAAVAGWASKLIGQTELINFSLPVSSTALGIHRNTIKAAAEIVVAVAKVGKGGEGNFRFTASANCPAGIPFFPAAFHSGVNSFAVGIEYPNLLTEVFSKSTMVNARENLKAELEKQFQPVQTLATKISATYSWQYDGIDTSPAPGLDASIGTAIETLTKQPFGGPSTLSACSLITDVIKNLDLKTCGYSGLMLPVIEDKVLAQRANEGRYTVQELLLFSSVSGTGLDVIPLAGATSQATVERIFTDVASLSLKYTNKALSARLFLIPGKKVGDKVTFDNPYLTAAKVMRLE</sequence>
<dbReference type="PANTHER" id="PTHR37560:SF2">
    <property type="entry name" value="DUF711 DOMAIN-CONTAINING PROTEIN"/>
    <property type="match status" value="1"/>
</dbReference>
<evidence type="ECO:0000313" key="3">
    <source>
        <dbReference type="Proteomes" id="UP001302349"/>
    </source>
</evidence>
<dbReference type="SUPFAM" id="SSF51998">
    <property type="entry name" value="PFL-like glycyl radical enzymes"/>
    <property type="match status" value="1"/>
</dbReference>
<feature type="chain" id="PRO_5045151924" evidence="1">
    <location>
        <begin position="20"/>
        <end position="409"/>
    </location>
</feature>
<dbReference type="Gene3D" id="3.20.70.20">
    <property type="match status" value="1"/>
</dbReference>
<keyword evidence="1" id="KW-0732">Signal</keyword>
<dbReference type="EMBL" id="CP136051">
    <property type="protein sequence ID" value="WOK07416.1"/>
    <property type="molecule type" value="Genomic_DNA"/>
</dbReference>
<proteinExistence type="predicted"/>
<accession>A0ABZ0IUP5</accession>
<evidence type="ECO:0000313" key="2">
    <source>
        <dbReference type="EMBL" id="WOK07416.1"/>
    </source>
</evidence>
<name>A0ABZ0IUP5_9BACT</name>
<dbReference type="Proteomes" id="UP001302349">
    <property type="component" value="Chromosome"/>
</dbReference>
<feature type="signal peptide" evidence="1">
    <location>
        <begin position="1"/>
        <end position="19"/>
    </location>
</feature>
<gene>
    <name evidence="2" type="ORF">RT717_02115</name>
</gene>
<protein>
    <submittedName>
        <fullName evidence="2">DUF711 family protein</fullName>
    </submittedName>
</protein>
<organism evidence="2 3">
    <name type="scientific">Imperialibacter roseus</name>
    <dbReference type="NCBI Taxonomy" id="1324217"/>
    <lineage>
        <taxon>Bacteria</taxon>
        <taxon>Pseudomonadati</taxon>
        <taxon>Bacteroidota</taxon>
        <taxon>Cytophagia</taxon>
        <taxon>Cytophagales</taxon>
        <taxon>Flammeovirgaceae</taxon>
        <taxon>Imperialibacter</taxon>
    </lineage>
</organism>
<dbReference type="RefSeq" id="WP_317490094.1">
    <property type="nucleotide sequence ID" value="NZ_CP136051.1"/>
</dbReference>